<evidence type="ECO:0000256" key="1">
    <source>
        <dbReference type="ARBA" id="ARBA00001974"/>
    </source>
</evidence>
<dbReference type="PANTHER" id="PTHR43884:SF12">
    <property type="entry name" value="ISOVALERYL-COA DEHYDROGENASE, MITOCHONDRIAL-RELATED"/>
    <property type="match status" value="1"/>
</dbReference>
<feature type="domain" description="Acyl-CoA dehydrogenase/oxidase N-terminal" evidence="8">
    <location>
        <begin position="10"/>
        <end position="113"/>
    </location>
</feature>
<evidence type="ECO:0000259" key="8">
    <source>
        <dbReference type="Pfam" id="PF02771"/>
    </source>
</evidence>
<dbReference type="InterPro" id="IPR009100">
    <property type="entry name" value="AcylCoA_DH/oxidase_NM_dom_sf"/>
</dbReference>
<keyword evidence="10" id="KW-1185">Reference proteome</keyword>
<dbReference type="InterPro" id="IPR037069">
    <property type="entry name" value="AcylCoA_DH/ox_N_sf"/>
</dbReference>
<dbReference type="PROSITE" id="PS00072">
    <property type="entry name" value="ACYL_COA_DH_1"/>
    <property type="match status" value="1"/>
</dbReference>
<dbReference type="Pfam" id="PF02771">
    <property type="entry name" value="Acyl-CoA_dh_N"/>
    <property type="match status" value="1"/>
</dbReference>
<dbReference type="Gene3D" id="1.20.140.10">
    <property type="entry name" value="Butyryl-CoA Dehydrogenase, subunit A, domain 3"/>
    <property type="match status" value="1"/>
</dbReference>
<accession>A0ABU2JQT2</accession>
<evidence type="ECO:0000259" key="6">
    <source>
        <dbReference type="Pfam" id="PF00441"/>
    </source>
</evidence>
<comment type="caution">
    <text evidence="9">The sequence shown here is derived from an EMBL/GenBank/DDBJ whole genome shotgun (WGS) entry which is preliminary data.</text>
</comment>
<dbReference type="InterPro" id="IPR006091">
    <property type="entry name" value="Acyl-CoA_Oxase/DH_mid-dom"/>
</dbReference>
<evidence type="ECO:0000256" key="4">
    <source>
        <dbReference type="ARBA" id="ARBA00022827"/>
    </source>
</evidence>
<protein>
    <submittedName>
        <fullName evidence="9">Acyl-CoA dehydrogenase family protein</fullName>
    </submittedName>
</protein>
<evidence type="ECO:0000313" key="9">
    <source>
        <dbReference type="EMBL" id="MDT0267346.1"/>
    </source>
</evidence>
<gene>
    <name evidence="9" type="ORF">RM844_13730</name>
</gene>
<reference evidence="10" key="1">
    <citation type="submission" date="2023-07" db="EMBL/GenBank/DDBJ databases">
        <title>30 novel species of actinomycetes from the DSMZ collection.</title>
        <authorList>
            <person name="Nouioui I."/>
        </authorList>
    </citation>
    <scope>NUCLEOTIDE SEQUENCE [LARGE SCALE GENOMIC DNA]</scope>
    <source>
        <strain evidence="10">DSM 44915</strain>
    </source>
</reference>
<comment type="cofactor">
    <cofactor evidence="1 5">
        <name>FAD</name>
        <dbReference type="ChEBI" id="CHEBI:57692"/>
    </cofactor>
</comment>
<dbReference type="InterPro" id="IPR006089">
    <property type="entry name" value="Acyl-CoA_DH_CS"/>
</dbReference>
<feature type="domain" description="Acyl-CoA oxidase/dehydrogenase middle" evidence="7">
    <location>
        <begin position="118"/>
        <end position="208"/>
    </location>
</feature>
<dbReference type="PANTHER" id="PTHR43884">
    <property type="entry name" value="ACYL-COA DEHYDROGENASE"/>
    <property type="match status" value="1"/>
</dbReference>
<keyword evidence="4 5" id="KW-0274">FAD</keyword>
<evidence type="ECO:0000313" key="10">
    <source>
        <dbReference type="Proteomes" id="UP001183410"/>
    </source>
</evidence>
<evidence type="ECO:0000256" key="2">
    <source>
        <dbReference type="ARBA" id="ARBA00009347"/>
    </source>
</evidence>
<dbReference type="Gene3D" id="1.10.540.10">
    <property type="entry name" value="Acyl-CoA dehydrogenase/oxidase, N-terminal domain"/>
    <property type="match status" value="1"/>
</dbReference>
<dbReference type="PIRSF" id="PIRSF016578">
    <property type="entry name" value="HsaA"/>
    <property type="match status" value="1"/>
</dbReference>
<organism evidence="9 10">
    <name type="scientific">Streptomyces chisholmiae</name>
    <dbReference type="NCBI Taxonomy" id="3075540"/>
    <lineage>
        <taxon>Bacteria</taxon>
        <taxon>Bacillati</taxon>
        <taxon>Actinomycetota</taxon>
        <taxon>Actinomycetes</taxon>
        <taxon>Kitasatosporales</taxon>
        <taxon>Streptomycetaceae</taxon>
        <taxon>Streptomyces</taxon>
    </lineage>
</organism>
<feature type="domain" description="Acyl-CoA dehydrogenase/oxidase C-terminal" evidence="6">
    <location>
        <begin position="228"/>
        <end position="367"/>
    </location>
</feature>
<dbReference type="SUPFAM" id="SSF47203">
    <property type="entry name" value="Acyl-CoA dehydrogenase C-terminal domain-like"/>
    <property type="match status" value="1"/>
</dbReference>
<dbReference type="RefSeq" id="WP_311667408.1">
    <property type="nucleotide sequence ID" value="NZ_JAVREO010000007.1"/>
</dbReference>
<evidence type="ECO:0000256" key="3">
    <source>
        <dbReference type="ARBA" id="ARBA00022630"/>
    </source>
</evidence>
<dbReference type="InterPro" id="IPR013786">
    <property type="entry name" value="AcylCoA_DH/ox_N"/>
</dbReference>
<dbReference type="Gene3D" id="2.40.110.10">
    <property type="entry name" value="Butyryl-CoA Dehydrogenase, subunit A, domain 2"/>
    <property type="match status" value="1"/>
</dbReference>
<dbReference type="Proteomes" id="UP001183410">
    <property type="component" value="Unassembled WGS sequence"/>
</dbReference>
<sequence>MTDQLTTWDRATARRFVDEHIAPHAGAWDRDGAVPEEVLSRIGQAGLWAPFLPPSLGGAGLDLVTLGAVHEEFGRGCSSVRSLLTVHTMLAWALRRWGTEEQLRHWGRDVATGRVLGAFCLSEPDAGSDTAGIATTARRERGGWVLDGVKTWITGGQRADLFLVFAKGPAATVALLVPRSTPGVTVTPITDMLGTRASMLARITFRDVRLGQDALLGPAGFASGMLLTGTLDLGRYSVAAGSVGIVQASLDACADYTTRRTVGGVPLRDLPLIRAKVSDMVTDLRAARLLVAEAGRLKDAGDEATLAATWVAKYFASTAAARHAAEAVQIHGANGCSTDHPVARYHRDAKVMEIIEGSNEVQRLTIAGEAYRRRAA</sequence>
<keyword evidence="5" id="KW-0560">Oxidoreductase</keyword>
<comment type="similarity">
    <text evidence="2 5">Belongs to the acyl-CoA dehydrogenase family.</text>
</comment>
<dbReference type="EMBL" id="JAVREO010000007">
    <property type="protein sequence ID" value="MDT0267346.1"/>
    <property type="molecule type" value="Genomic_DNA"/>
</dbReference>
<proteinExistence type="inferred from homology"/>
<name>A0ABU2JQT2_9ACTN</name>
<dbReference type="SUPFAM" id="SSF56645">
    <property type="entry name" value="Acyl-CoA dehydrogenase NM domain-like"/>
    <property type="match status" value="1"/>
</dbReference>
<dbReference type="InterPro" id="IPR036250">
    <property type="entry name" value="AcylCo_DH-like_C"/>
</dbReference>
<dbReference type="Pfam" id="PF00441">
    <property type="entry name" value="Acyl-CoA_dh_1"/>
    <property type="match status" value="1"/>
</dbReference>
<dbReference type="InterPro" id="IPR009075">
    <property type="entry name" value="AcylCo_DH/oxidase_C"/>
</dbReference>
<dbReference type="Pfam" id="PF02770">
    <property type="entry name" value="Acyl-CoA_dh_M"/>
    <property type="match status" value="1"/>
</dbReference>
<dbReference type="InterPro" id="IPR046373">
    <property type="entry name" value="Acyl-CoA_Oxase/DH_mid-dom_sf"/>
</dbReference>
<keyword evidence="3 5" id="KW-0285">Flavoprotein</keyword>
<evidence type="ECO:0000256" key="5">
    <source>
        <dbReference type="RuleBase" id="RU362125"/>
    </source>
</evidence>
<evidence type="ECO:0000259" key="7">
    <source>
        <dbReference type="Pfam" id="PF02770"/>
    </source>
</evidence>